<keyword evidence="1" id="KW-0547">Nucleotide-binding</keyword>
<dbReference type="KEGG" id="csol:105361206"/>
<dbReference type="Proteomes" id="UP000695007">
    <property type="component" value="Unplaced"/>
</dbReference>
<dbReference type="InterPro" id="IPR012675">
    <property type="entry name" value="Beta-grasp_dom_sf"/>
</dbReference>
<reference evidence="3" key="1">
    <citation type="submission" date="2025-08" db="UniProtKB">
        <authorList>
            <consortium name="RefSeq"/>
        </authorList>
    </citation>
    <scope>IDENTIFICATION</scope>
</reference>
<dbReference type="PANTHER" id="PTHR33359:SF1">
    <property type="entry name" value="MOLYBDOPTERIN SYNTHASE SULFUR CARRIER SUBUNIT"/>
    <property type="match status" value="1"/>
</dbReference>
<name>A0AAJ7DU77_9HYME</name>
<dbReference type="PANTHER" id="PTHR33359">
    <property type="entry name" value="MOLYBDOPTERIN SYNTHASE SULFUR CARRIER SUBUNIT"/>
    <property type="match status" value="1"/>
</dbReference>
<dbReference type="InterPro" id="IPR003749">
    <property type="entry name" value="ThiS/MoaD-like"/>
</dbReference>
<keyword evidence="2" id="KW-1185">Reference proteome</keyword>
<proteinExistence type="predicted"/>
<dbReference type="GO" id="GO:1990133">
    <property type="term" value="C:molybdopterin adenylyltransferase complex"/>
    <property type="evidence" value="ECO:0007669"/>
    <property type="project" value="TreeGrafter"/>
</dbReference>
<organism evidence="2 3">
    <name type="scientific">Ceratosolen solmsi marchali</name>
    <dbReference type="NCBI Taxonomy" id="326594"/>
    <lineage>
        <taxon>Eukaryota</taxon>
        <taxon>Metazoa</taxon>
        <taxon>Ecdysozoa</taxon>
        <taxon>Arthropoda</taxon>
        <taxon>Hexapoda</taxon>
        <taxon>Insecta</taxon>
        <taxon>Pterygota</taxon>
        <taxon>Neoptera</taxon>
        <taxon>Endopterygota</taxon>
        <taxon>Hymenoptera</taxon>
        <taxon>Apocrita</taxon>
        <taxon>Proctotrupomorpha</taxon>
        <taxon>Chalcidoidea</taxon>
        <taxon>Agaonidae</taxon>
        <taxon>Agaoninae</taxon>
        <taxon>Ceratosolen</taxon>
    </lineage>
</organism>
<accession>A0AAJ7DU77</accession>
<dbReference type="Gene3D" id="3.10.20.30">
    <property type="match status" value="1"/>
</dbReference>
<dbReference type="CTD" id="8674021"/>
<protein>
    <submittedName>
        <fullName evidence="3">Molybdopterin synthase sulfur carrier subunit</fullName>
    </submittedName>
</protein>
<dbReference type="AlphaFoldDB" id="A0AAJ7DU77"/>
<evidence type="ECO:0000256" key="1">
    <source>
        <dbReference type="ARBA" id="ARBA00022741"/>
    </source>
</evidence>
<evidence type="ECO:0000313" key="2">
    <source>
        <dbReference type="Proteomes" id="UP000695007"/>
    </source>
</evidence>
<dbReference type="GO" id="GO:0006777">
    <property type="term" value="P:Mo-molybdopterin cofactor biosynthetic process"/>
    <property type="evidence" value="ECO:0007669"/>
    <property type="project" value="InterPro"/>
</dbReference>
<dbReference type="CDD" id="cd00754">
    <property type="entry name" value="Ubl_MoaD"/>
    <property type="match status" value="1"/>
</dbReference>
<dbReference type="GeneID" id="105361206"/>
<gene>
    <name evidence="3" type="primary">LOC105361206</name>
</gene>
<dbReference type="RefSeq" id="XP_011496618.1">
    <property type="nucleotide sequence ID" value="XM_011498316.1"/>
</dbReference>
<dbReference type="SUPFAM" id="SSF54285">
    <property type="entry name" value="MoaD/ThiS"/>
    <property type="match status" value="1"/>
</dbReference>
<dbReference type="Pfam" id="PF02597">
    <property type="entry name" value="ThiS"/>
    <property type="match status" value="1"/>
</dbReference>
<sequence>MWMEMSENTTGKSARVKILFFAKARELSGFKESEIVVPVLISFIELKDQVIEIFNLETIRDIVILAVNEEFVEPDAFLKLTEKDEIAVIPPLSGGTSFS</sequence>
<dbReference type="InterPro" id="IPR044672">
    <property type="entry name" value="MOCS2A"/>
</dbReference>
<evidence type="ECO:0000313" key="3">
    <source>
        <dbReference type="RefSeq" id="XP_011496618.1"/>
    </source>
</evidence>
<dbReference type="GO" id="GO:0000166">
    <property type="term" value="F:nucleotide binding"/>
    <property type="evidence" value="ECO:0007669"/>
    <property type="project" value="UniProtKB-KW"/>
</dbReference>
<dbReference type="InterPro" id="IPR016155">
    <property type="entry name" value="Mopterin_synth/thiamin_S_b"/>
</dbReference>